<accession>A0A2K3LMV1</accession>
<dbReference type="InterPro" id="IPR035513">
    <property type="entry name" value="Invertase/methylesterase_inhib"/>
</dbReference>
<evidence type="ECO:0000313" key="2">
    <source>
        <dbReference type="Proteomes" id="UP000236291"/>
    </source>
</evidence>
<dbReference type="AlphaFoldDB" id="A0A2K3LMV1"/>
<dbReference type="OrthoDB" id="1427935at2759"/>
<dbReference type="Proteomes" id="UP000236291">
    <property type="component" value="Unassembled WGS sequence"/>
</dbReference>
<dbReference type="Gene3D" id="1.20.140.40">
    <property type="entry name" value="Invertase/pectin methylesterase inhibitor family protein"/>
    <property type="match status" value="1"/>
</dbReference>
<reference evidence="1 2" key="2">
    <citation type="journal article" date="2017" name="Front. Plant Sci.">
        <title>Gene Classification and Mining of Molecular Markers Useful in Red Clover (Trifolium pratense) Breeding.</title>
        <authorList>
            <person name="Istvanek J."/>
            <person name="Dluhosova J."/>
            <person name="Dluhos P."/>
            <person name="Patkova L."/>
            <person name="Nedelnik J."/>
            <person name="Repkova J."/>
        </authorList>
    </citation>
    <scope>NUCLEOTIDE SEQUENCE [LARGE SCALE GENOMIC DNA]</scope>
    <source>
        <strain evidence="2">cv. Tatra</strain>
        <tissue evidence="1">Young leaves</tissue>
    </source>
</reference>
<proteinExistence type="predicted"/>
<dbReference type="SUPFAM" id="SSF101148">
    <property type="entry name" value="Plant invertase/pectin methylesterase inhibitor"/>
    <property type="match status" value="1"/>
</dbReference>
<gene>
    <name evidence="1" type="ORF">L195_g035852</name>
</gene>
<reference evidence="1 2" key="1">
    <citation type="journal article" date="2014" name="Am. J. Bot.">
        <title>Genome assembly and annotation for red clover (Trifolium pratense; Fabaceae).</title>
        <authorList>
            <person name="Istvanek J."/>
            <person name="Jaros M."/>
            <person name="Krenek A."/>
            <person name="Repkova J."/>
        </authorList>
    </citation>
    <scope>NUCLEOTIDE SEQUENCE [LARGE SCALE GENOMIC DNA]</scope>
    <source>
        <strain evidence="2">cv. Tatra</strain>
        <tissue evidence="1">Young leaves</tissue>
    </source>
</reference>
<protein>
    <submittedName>
        <fullName evidence="1">Plant invertase/pectin methylesterase inhibitor protein</fullName>
    </submittedName>
</protein>
<dbReference type="EMBL" id="ASHM01036789">
    <property type="protein sequence ID" value="PNX79862.1"/>
    <property type="molecule type" value="Genomic_DNA"/>
</dbReference>
<name>A0A2K3LMV1_TRIPR</name>
<dbReference type="PANTHER" id="PTHR31890:SF9">
    <property type="entry name" value="PLANT INVERTASE_PECTIN METHYLESTERASE INHIBITOR SUPERFAMILY PROTEIN"/>
    <property type="match status" value="1"/>
</dbReference>
<dbReference type="PANTHER" id="PTHR31890">
    <property type="entry name" value="PLANT INVERTASE/PECTIN METHYLESTERASE INHIBITOR SUPERFAMILY PROTEIN"/>
    <property type="match status" value="1"/>
</dbReference>
<evidence type="ECO:0000313" key="1">
    <source>
        <dbReference type="EMBL" id="PNX79862.1"/>
    </source>
</evidence>
<sequence>MAIERSTKAQNYLKSLTSKYPSSKALKECSTNCYDSCVGDFKSALKELVEDPLSASYDAFVAGDEPSRCDKLLADEKKVNDPSISASNDEMKFLSRIGNLAITYIQKGDM</sequence>
<organism evidence="1 2">
    <name type="scientific">Trifolium pratense</name>
    <name type="common">Red clover</name>
    <dbReference type="NCBI Taxonomy" id="57577"/>
    <lineage>
        <taxon>Eukaryota</taxon>
        <taxon>Viridiplantae</taxon>
        <taxon>Streptophyta</taxon>
        <taxon>Embryophyta</taxon>
        <taxon>Tracheophyta</taxon>
        <taxon>Spermatophyta</taxon>
        <taxon>Magnoliopsida</taxon>
        <taxon>eudicotyledons</taxon>
        <taxon>Gunneridae</taxon>
        <taxon>Pentapetalae</taxon>
        <taxon>rosids</taxon>
        <taxon>fabids</taxon>
        <taxon>Fabales</taxon>
        <taxon>Fabaceae</taxon>
        <taxon>Papilionoideae</taxon>
        <taxon>50 kb inversion clade</taxon>
        <taxon>NPAAA clade</taxon>
        <taxon>Hologalegina</taxon>
        <taxon>IRL clade</taxon>
        <taxon>Trifolieae</taxon>
        <taxon>Trifolium</taxon>
    </lineage>
</organism>
<comment type="caution">
    <text evidence="1">The sequence shown here is derived from an EMBL/GenBank/DDBJ whole genome shotgun (WGS) entry which is preliminary data.</text>
</comment>